<organism evidence="3 4">
    <name type="scientific">Okeania hirsuta</name>
    <dbReference type="NCBI Taxonomy" id="1458930"/>
    <lineage>
        <taxon>Bacteria</taxon>
        <taxon>Bacillati</taxon>
        <taxon>Cyanobacteriota</taxon>
        <taxon>Cyanophyceae</taxon>
        <taxon>Oscillatoriophycideae</taxon>
        <taxon>Oscillatoriales</taxon>
        <taxon>Microcoleaceae</taxon>
        <taxon>Okeania</taxon>
    </lineage>
</organism>
<reference evidence="3 4" key="1">
    <citation type="journal article" date="2018" name="ACS Chem. Biol.">
        <title>Ketoreductase domain dysfunction expands chemodiversity: malyngamide biosynthesis in the cyanobacterium Okeania hirsuta.</title>
        <authorList>
            <person name="Moss N.A."/>
            <person name="Leao T."/>
            <person name="Rankin M."/>
            <person name="McCullough T.M."/>
            <person name="Qu P."/>
            <person name="Korobeynikov A."/>
            <person name="Smith J.L."/>
            <person name="Gerwick L."/>
            <person name="Gerwick W.H."/>
        </authorList>
    </citation>
    <scope>NUCLEOTIDE SEQUENCE [LARGE SCALE GENOMIC DNA]</scope>
    <source>
        <strain evidence="3 4">PAB10Feb10-1</strain>
    </source>
</reference>
<dbReference type="GO" id="GO:0000030">
    <property type="term" value="F:mannosyltransferase activity"/>
    <property type="evidence" value="ECO:0007669"/>
    <property type="project" value="TreeGrafter"/>
</dbReference>
<dbReference type="SUPFAM" id="SSF53448">
    <property type="entry name" value="Nucleotide-diphospho-sugar transferases"/>
    <property type="match status" value="2"/>
</dbReference>
<feature type="repeat" description="TPR" evidence="1">
    <location>
        <begin position="45"/>
        <end position="78"/>
    </location>
</feature>
<dbReference type="Gene3D" id="3.90.550.10">
    <property type="entry name" value="Spore Coat Polysaccharide Biosynthesis Protein SpsA, Chain A"/>
    <property type="match status" value="2"/>
</dbReference>
<feature type="repeat" description="TPR" evidence="1">
    <location>
        <begin position="421"/>
        <end position="454"/>
    </location>
</feature>
<dbReference type="CDD" id="cd04184">
    <property type="entry name" value="GT2_RfbC_Mx_like"/>
    <property type="match status" value="1"/>
</dbReference>
<protein>
    <submittedName>
        <fullName evidence="3">Tetratricopeptide repeat protein</fullName>
    </submittedName>
</protein>
<feature type="repeat" description="TPR" evidence="1">
    <location>
        <begin position="183"/>
        <end position="216"/>
    </location>
</feature>
<dbReference type="SMART" id="SM00671">
    <property type="entry name" value="SEL1"/>
    <property type="match status" value="4"/>
</dbReference>
<dbReference type="InterPro" id="IPR001173">
    <property type="entry name" value="Glyco_trans_2-like"/>
</dbReference>
<evidence type="ECO:0000256" key="1">
    <source>
        <dbReference type="PROSITE-ProRule" id="PRU00339"/>
    </source>
</evidence>
<feature type="domain" description="Glycosyltransferase 2-like" evidence="2">
    <location>
        <begin position="876"/>
        <end position="1026"/>
    </location>
</feature>
<dbReference type="Gene3D" id="1.25.40.10">
    <property type="entry name" value="Tetratricopeptide repeat domain"/>
    <property type="match status" value="6"/>
</dbReference>
<dbReference type="CDD" id="cd04186">
    <property type="entry name" value="GT_2_like_c"/>
    <property type="match status" value="1"/>
</dbReference>
<feature type="repeat" description="TPR" evidence="1">
    <location>
        <begin position="530"/>
        <end position="563"/>
    </location>
</feature>
<feature type="repeat" description="TPR" evidence="1">
    <location>
        <begin position="149"/>
        <end position="182"/>
    </location>
</feature>
<dbReference type="Proteomes" id="UP000269154">
    <property type="component" value="Unassembled WGS sequence"/>
</dbReference>
<feature type="repeat" description="TPR" evidence="1">
    <location>
        <begin position="317"/>
        <end position="350"/>
    </location>
</feature>
<dbReference type="Pfam" id="PF00535">
    <property type="entry name" value="Glycos_transf_2"/>
    <property type="match status" value="2"/>
</dbReference>
<dbReference type="EMBL" id="RCBY01000140">
    <property type="protein sequence ID" value="RQH33768.1"/>
    <property type="molecule type" value="Genomic_DNA"/>
</dbReference>
<dbReference type="OrthoDB" id="9179784at2"/>
<name>A0A3N6P5L3_9CYAN</name>
<dbReference type="GO" id="GO:0035269">
    <property type="term" value="P:protein O-linked glycosylation via mannose"/>
    <property type="evidence" value="ECO:0007669"/>
    <property type="project" value="TreeGrafter"/>
</dbReference>
<feature type="repeat" description="TPR" evidence="1">
    <location>
        <begin position="564"/>
        <end position="597"/>
    </location>
</feature>
<dbReference type="PANTHER" id="PTHR44216:SF3">
    <property type="entry name" value="PROTEIN O-MANNOSYL-TRANSFERASE TMTC2"/>
    <property type="match status" value="1"/>
</dbReference>
<comment type="caution">
    <text evidence="3">The sequence shown here is derived from an EMBL/GenBank/DDBJ whole genome shotgun (WGS) entry which is preliminary data.</text>
</comment>
<proteinExistence type="predicted"/>
<sequence length="1519" mass="173492">MSSTNPPESAAEKFHQKAEAYVAEKKFDEAIASCELAIKIEENYAPPYKTLGNIWQVKGKLEAAENYYKKALEIKSYWPEVYANLGSLYAMQQKWQEAISYYQKAVNLKPDFAGVYRNMAKVWLCLGNEKSATYCQYKAFSLEPEKATLEEILNLGKNLQQQGGLNEAISCYRIAIRLNTNSVEAYQNLGEALKKQGNLDEATVCLRKAIELRATNTNTKVETSTDIRASEYNLISSKELEPQDTLVGSLNNHQANANDTLAAAEQTNNISPQPSVTTINTEDIETYMMVAETYVNQKKWQQAITLSQKIISIKPEPKAYKIIGNSLQAMGKLQPALDWYKKALEIKPDFVEVHANLGTIFAQQQQWEKAIQYYRRAIAIKPGFAGAYRNLAKIYTQINQSATAAECLFQVLRLEPEKGTAEEFLFTGNTLNENGQLEQAIACYQGAIQLKPQLVEASYKLGEILIQNERWEEAVTCYQRVISANPNNVEPYEKLADALLNQGQLESALQNYQKAKQLEPNKIEIKEKIGEIYYRYGEDFQEQGKVKEAVQAYSKATENYPEFDIPYGKLGEIFSQQEKWEEAAKVYKKASEIKSDNSWYHNSLGEAFKNLEKWSEAVEAYRKAIELNPDFSWSHNNLGDCLLKLEKWEEAVVPYRQAIELNPDFTWSYINLGKSLWSSGNWQEAIDPYRRAIELKADLPEAYQKLGDALKKRAQLDLDEAIRWYEKAIENNPENEQLYHKALEIKPEDHKLYLQLGNTLVKKGKTHGAIAFYQLGLQINPDDPEIQAQLENILPKKKVLREQEIGNKQQENVALLKREKEIVSNEQASVIFPSNSPVVEREDIYQLWLKANLPSSEKLKKMSENLDTFRYQPLISIILPEKTTYPECQETIESVINQVYPNWEICYIADKLPQNLETDNRVKLVLKDESGDIATNLNTALALTTGDFVTLLNSDDILTPDALYEMALFLNKHPEADMVYSDEDKLTKEGKLTQPYFKPDWCPDSFLSRMYTGHLCIYRRELLEKLNGFRAGYENNYEYDLILRLSEKSQKIFHIPKILYHNRISENGVAINQIISVETAKKALTEALERRGEKGTIYNLPQHPGFYQIRYQIPEKKLVSIIIPTRNLGDILDRCLESIFSKTTYPNYEVILIDNGSNEPETKAIIEAWKNQEPQRFKCYKHDIPFNFSKLNNFATEKAEGDYLLFLNNDTEVKTPDWLEAMVEQAQRKKIGAVGTLLLYPDNTIQHAGVVLGMRSVADHSHRGFSPTDSGYNGQIICVNNYSAVTAACLMCRREVFEEMGGFDEELAVAFNDVDLCLKMIDKGYRNIYVPHAVLYHHESKSRGVENTGEKQLRFQQEIQKMKQRWKHLIDKDPCYNPHLTRQQEDFSLRIKTNVEVSVSLYEKDPEIVECSIDVPKPGVEKDISSICIGGWVVGKTSPPVTVELIVAGKIIKEIPANLHRPDVGEIHPEIPEAKYCGFWGELEVLEFAPEMKISLEVILQDGSHVRLGMVNLKCPSLI</sequence>
<dbReference type="Pfam" id="PF13414">
    <property type="entry name" value="TPR_11"/>
    <property type="match status" value="5"/>
</dbReference>
<accession>A0A3N6P5L3</accession>
<dbReference type="PROSITE" id="PS50293">
    <property type="entry name" value="TPR_REGION"/>
    <property type="match status" value="4"/>
</dbReference>
<dbReference type="SUPFAM" id="SSF48452">
    <property type="entry name" value="TPR-like"/>
    <property type="match status" value="3"/>
</dbReference>
<keyword evidence="1" id="KW-0802">TPR repeat</keyword>
<feature type="repeat" description="TPR" evidence="1">
    <location>
        <begin position="455"/>
        <end position="488"/>
    </location>
</feature>
<dbReference type="SMART" id="SM00028">
    <property type="entry name" value="TPR"/>
    <property type="match status" value="20"/>
</dbReference>
<feature type="repeat" description="TPR" evidence="1">
    <location>
        <begin position="598"/>
        <end position="631"/>
    </location>
</feature>
<dbReference type="Pfam" id="PF13181">
    <property type="entry name" value="TPR_8"/>
    <property type="match status" value="3"/>
</dbReference>
<dbReference type="Pfam" id="PF13174">
    <property type="entry name" value="TPR_6"/>
    <property type="match status" value="1"/>
</dbReference>
<dbReference type="PROSITE" id="PS50005">
    <property type="entry name" value="TPR"/>
    <property type="match status" value="16"/>
</dbReference>
<evidence type="ECO:0000313" key="4">
    <source>
        <dbReference type="Proteomes" id="UP000269154"/>
    </source>
</evidence>
<feature type="repeat" description="TPR" evidence="1">
    <location>
        <begin position="489"/>
        <end position="522"/>
    </location>
</feature>
<evidence type="ECO:0000259" key="2">
    <source>
        <dbReference type="Pfam" id="PF00535"/>
    </source>
</evidence>
<feature type="domain" description="Glycosyltransferase 2-like" evidence="2">
    <location>
        <begin position="1120"/>
        <end position="1300"/>
    </location>
</feature>
<feature type="repeat" description="TPR" evidence="1">
    <location>
        <begin position="79"/>
        <end position="112"/>
    </location>
</feature>
<dbReference type="InterPro" id="IPR011990">
    <property type="entry name" value="TPR-like_helical_dom_sf"/>
</dbReference>
<dbReference type="RefSeq" id="WP_124155140.1">
    <property type="nucleotide sequence ID" value="NZ_CAWOLW010000047.1"/>
</dbReference>
<dbReference type="Pfam" id="PF13431">
    <property type="entry name" value="TPR_17"/>
    <property type="match status" value="1"/>
</dbReference>
<dbReference type="InterPro" id="IPR006597">
    <property type="entry name" value="Sel1-like"/>
</dbReference>
<dbReference type="PANTHER" id="PTHR44216">
    <property type="entry name" value="PROTEIN O-MANNOSYL-TRANSFERASE TMTC2"/>
    <property type="match status" value="1"/>
</dbReference>
<feature type="repeat" description="TPR" evidence="1">
    <location>
        <begin position="351"/>
        <end position="384"/>
    </location>
</feature>
<dbReference type="InterPro" id="IPR029044">
    <property type="entry name" value="Nucleotide-diphossugar_trans"/>
</dbReference>
<evidence type="ECO:0000313" key="3">
    <source>
        <dbReference type="EMBL" id="RQH33768.1"/>
    </source>
</evidence>
<feature type="repeat" description="TPR" evidence="1">
    <location>
        <begin position="666"/>
        <end position="699"/>
    </location>
</feature>
<dbReference type="InterPro" id="IPR052384">
    <property type="entry name" value="TMTC_O-mannosyltransferase"/>
</dbReference>
<dbReference type="InterPro" id="IPR019734">
    <property type="entry name" value="TPR_rpt"/>
</dbReference>
<keyword evidence="4" id="KW-1185">Reference proteome</keyword>
<feature type="repeat" description="TPR" evidence="1">
    <location>
        <begin position="385"/>
        <end position="418"/>
    </location>
</feature>
<feature type="repeat" description="TPR" evidence="1">
    <location>
        <begin position="750"/>
        <end position="783"/>
    </location>
</feature>
<dbReference type="Pfam" id="PF00515">
    <property type="entry name" value="TPR_1"/>
    <property type="match status" value="2"/>
</dbReference>
<feature type="repeat" description="TPR" evidence="1">
    <location>
        <begin position="632"/>
        <end position="665"/>
    </location>
</feature>
<gene>
    <name evidence="3" type="ORF">D5R40_21240</name>
</gene>